<proteinExistence type="predicted"/>
<comment type="caution">
    <text evidence="5">The sequence shown here is derived from an EMBL/GenBank/DDBJ whole genome shotgun (WGS) entry which is preliminary data.</text>
</comment>
<dbReference type="InterPro" id="IPR001849">
    <property type="entry name" value="PH_domain"/>
</dbReference>
<dbReference type="InterPro" id="IPR000219">
    <property type="entry name" value="DH_dom"/>
</dbReference>
<dbReference type="InterPro" id="IPR035899">
    <property type="entry name" value="DBL_dom_sf"/>
</dbReference>
<dbReference type="SUPFAM" id="SSF48065">
    <property type="entry name" value="DBL homology domain (DH-domain)"/>
    <property type="match status" value="1"/>
</dbReference>
<evidence type="ECO:0000313" key="6">
    <source>
        <dbReference type="Proteomes" id="UP000319801"/>
    </source>
</evidence>
<evidence type="ECO:0000256" key="1">
    <source>
        <dbReference type="SAM" id="Coils"/>
    </source>
</evidence>
<feature type="compositionally biased region" description="Polar residues" evidence="2">
    <location>
        <begin position="397"/>
        <end position="414"/>
    </location>
</feature>
<sequence length="516" mass="57599">MSFSPSPCVPAGVRSVQEQRDRWERKRKRTGRELVQSEQRYCEKLELISTYFVEILKAKGTLRQDIRESIFSSIKSINLVNQKLLSHLENGNFGGGFDQFCPHLHFYTTYADNFHTAQKILATALVSPSHVYCHDCPVKSHFGTRLSVPAIGRLQMGEDCSCLDLMEGEKEKKKRPREALRAEINVSCQCTPRYNHFLKDLTENTSPGNPEFQQLSSRWYIREGWLKTVPPKGKETKPKMFFLFSDILVQAKRCSPMHPTNGDKLSCQRIYPLKECTVDKVFGHTKSQGGLISLTFSKAKLLLMSSHQEDINDWYCSLCLAIGVMAVHRGLTVRSLLAAGPVPKAPARGSVISHRAGQVAVAEVRGEPQEEEKKTETQEHHRSAQEGRAAQTAAPRSHTQPAEHSGLVPNSQQEEGYGQGLTPSHTLNCKEKCNDWVNYSVDPLVPDLEGLCVFVQASEQGNESGKSNNRPPAGESSGSTSKKIKLSEAPSGRYTVASLKDDTLFNIIIIILNKVF</sequence>
<protein>
    <submittedName>
        <fullName evidence="5">Rho guanine nucleotide exchange factor 39</fullName>
    </submittedName>
</protein>
<dbReference type="Proteomes" id="UP000319801">
    <property type="component" value="Unassembled WGS sequence"/>
</dbReference>
<dbReference type="Gene3D" id="2.30.29.30">
    <property type="entry name" value="Pleckstrin-homology domain (PH domain)/Phosphotyrosine-binding domain (PTB)"/>
    <property type="match status" value="1"/>
</dbReference>
<dbReference type="PROSITE" id="PS50003">
    <property type="entry name" value="PH_DOMAIN"/>
    <property type="match status" value="1"/>
</dbReference>
<feature type="coiled-coil region" evidence="1">
    <location>
        <begin position="13"/>
        <end position="40"/>
    </location>
</feature>
<feature type="region of interest" description="Disordered" evidence="2">
    <location>
        <begin position="460"/>
        <end position="485"/>
    </location>
</feature>
<accession>A0A556THG1</accession>
<dbReference type="AlphaFoldDB" id="A0A556THG1"/>
<gene>
    <name evidence="5" type="ORF">Baya_0154</name>
</gene>
<dbReference type="Gene3D" id="1.20.900.10">
    <property type="entry name" value="Dbl homology (DH) domain"/>
    <property type="match status" value="1"/>
</dbReference>
<evidence type="ECO:0000313" key="5">
    <source>
        <dbReference type="EMBL" id="TSK13280.1"/>
    </source>
</evidence>
<dbReference type="GO" id="GO:0005886">
    <property type="term" value="C:plasma membrane"/>
    <property type="evidence" value="ECO:0007669"/>
    <property type="project" value="TreeGrafter"/>
</dbReference>
<keyword evidence="1" id="KW-0175">Coiled coil</keyword>
<dbReference type="SUPFAM" id="SSF50729">
    <property type="entry name" value="PH domain-like"/>
    <property type="match status" value="1"/>
</dbReference>
<evidence type="ECO:0000259" key="4">
    <source>
        <dbReference type="PROSITE" id="PS50010"/>
    </source>
</evidence>
<dbReference type="InterPro" id="IPR042987">
    <property type="entry name" value="ARHGEF39"/>
</dbReference>
<dbReference type="SMART" id="SM00233">
    <property type="entry name" value="PH"/>
    <property type="match status" value="1"/>
</dbReference>
<feature type="region of interest" description="Disordered" evidence="2">
    <location>
        <begin position="356"/>
        <end position="422"/>
    </location>
</feature>
<feature type="compositionally biased region" description="Basic and acidic residues" evidence="2">
    <location>
        <begin position="364"/>
        <end position="385"/>
    </location>
</feature>
<reference evidence="5 6" key="1">
    <citation type="journal article" date="2019" name="Genome Biol. Evol.">
        <title>Whole-Genome Sequencing of the Giant Devil Catfish, Bagarius yarrelli.</title>
        <authorList>
            <person name="Jiang W."/>
            <person name="Lv Y."/>
            <person name="Cheng L."/>
            <person name="Yang K."/>
            <person name="Chao B."/>
            <person name="Wang X."/>
            <person name="Li Y."/>
            <person name="Pan X."/>
            <person name="You X."/>
            <person name="Zhang Y."/>
            <person name="Yang J."/>
            <person name="Li J."/>
            <person name="Zhang X."/>
            <person name="Liu S."/>
            <person name="Sun C."/>
            <person name="Yang J."/>
            <person name="Shi Q."/>
        </authorList>
    </citation>
    <scope>NUCLEOTIDE SEQUENCE [LARGE SCALE GENOMIC DNA]</scope>
    <source>
        <strain evidence="5">JWS20170419001</strain>
        <tissue evidence="5">Muscle</tissue>
    </source>
</reference>
<dbReference type="Pfam" id="PF00621">
    <property type="entry name" value="RhoGEF"/>
    <property type="match status" value="1"/>
</dbReference>
<evidence type="ECO:0000259" key="3">
    <source>
        <dbReference type="PROSITE" id="PS50003"/>
    </source>
</evidence>
<dbReference type="OrthoDB" id="660555at2759"/>
<dbReference type="InterPro" id="IPR011993">
    <property type="entry name" value="PH-like_dom_sf"/>
</dbReference>
<feature type="compositionally biased region" description="Polar residues" evidence="2">
    <location>
        <begin position="460"/>
        <end position="481"/>
    </location>
</feature>
<dbReference type="PANTHER" id="PTHR47056">
    <property type="entry name" value="RHO GUANINE NUCLEOTIDE EXCHANGE FACTOR 39"/>
    <property type="match status" value="1"/>
</dbReference>
<name>A0A556THG1_BAGYA</name>
<feature type="domain" description="PH" evidence="3">
    <location>
        <begin position="219"/>
        <end position="323"/>
    </location>
</feature>
<dbReference type="PROSITE" id="PS50010">
    <property type="entry name" value="DH_2"/>
    <property type="match status" value="1"/>
</dbReference>
<dbReference type="EMBL" id="VCAZ01000001">
    <property type="protein sequence ID" value="TSK13280.1"/>
    <property type="molecule type" value="Genomic_DNA"/>
</dbReference>
<dbReference type="PANTHER" id="PTHR47056:SF1">
    <property type="entry name" value="RHO GUANINE NUCLEOTIDE EXCHANGE FACTOR 39"/>
    <property type="match status" value="1"/>
</dbReference>
<evidence type="ECO:0000256" key="2">
    <source>
        <dbReference type="SAM" id="MobiDB-lite"/>
    </source>
</evidence>
<organism evidence="5 6">
    <name type="scientific">Bagarius yarrelli</name>
    <name type="common">Goonch</name>
    <name type="synonym">Bagrus yarrelli</name>
    <dbReference type="NCBI Taxonomy" id="175774"/>
    <lineage>
        <taxon>Eukaryota</taxon>
        <taxon>Metazoa</taxon>
        <taxon>Chordata</taxon>
        <taxon>Craniata</taxon>
        <taxon>Vertebrata</taxon>
        <taxon>Euteleostomi</taxon>
        <taxon>Actinopterygii</taxon>
        <taxon>Neopterygii</taxon>
        <taxon>Teleostei</taxon>
        <taxon>Ostariophysi</taxon>
        <taxon>Siluriformes</taxon>
        <taxon>Sisoridae</taxon>
        <taxon>Sisorinae</taxon>
        <taxon>Bagarius</taxon>
    </lineage>
</organism>
<feature type="domain" description="DH" evidence="4">
    <location>
        <begin position="26"/>
        <end position="216"/>
    </location>
</feature>
<dbReference type="GO" id="GO:0030335">
    <property type="term" value="P:positive regulation of cell migration"/>
    <property type="evidence" value="ECO:0007669"/>
    <property type="project" value="TreeGrafter"/>
</dbReference>
<keyword evidence="6" id="KW-1185">Reference proteome</keyword>
<dbReference type="GO" id="GO:0005085">
    <property type="term" value="F:guanyl-nucleotide exchange factor activity"/>
    <property type="evidence" value="ECO:0007669"/>
    <property type="project" value="InterPro"/>
</dbReference>